<proteinExistence type="predicted"/>
<dbReference type="InterPro" id="IPR002889">
    <property type="entry name" value="WSC_carb-bd"/>
</dbReference>
<accession>A0A6J8AAE2</accession>
<reference evidence="4 5" key="1">
    <citation type="submission" date="2020-06" db="EMBL/GenBank/DDBJ databases">
        <authorList>
            <person name="Li R."/>
            <person name="Bekaert M."/>
        </authorList>
    </citation>
    <scope>NUCLEOTIDE SEQUENCE [LARGE SCALE GENOMIC DNA]</scope>
    <source>
        <strain evidence="5">wild</strain>
    </source>
</reference>
<evidence type="ECO:0000259" key="3">
    <source>
        <dbReference type="Pfam" id="PF01822"/>
    </source>
</evidence>
<dbReference type="Proteomes" id="UP000507470">
    <property type="component" value="Unassembled WGS sequence"/>
</dbReference>
<name>A0A6J8AAE2_MYTCO</name>
<protein>
    <recommendedName>
        <fullName evidence="3">WSC domain-containing protein</fullName>
    </recommendedName>
</protein>
<feature type="transmembrane region" description="Helical" evidence="2">
    <location>
        <begin position="345"/>
        <end position="369"/>
    </location>
</feature>
<evidence type="ECO:0000256" key="2">
    <source>
        <dbReference type="SAM" id="Phobius"/>
    </source>
</evidence>
<feature type="region of interest" description="Disordered" evidence="1">
    <location>
        <begin position="307"/>
        <end position="339"/>
    </location>
</feature>
<organism evidence="4 5">
    <name type="scientific">Mytilus coruscus</name>
    <name type="common">Sea mussel</name>
    <dbReference type="NCBI Taxonomy" id="42192"/>
    <lineage>
        <taxon>Eukaryota</taxon>
        <taxon>Metazoa</taxon>
        <taxon>Spiralia</taxon>
        <taxon>Lophotrochozoa</taxon>
        <taxon>Mollusca</taxon>
        <taxon>Bivalvia</taxon>
        <taxon>Autobranchia</taxon>
        <taxon>Pteriomorphia</taxon>
        <taxon>Mytilida</taxon>
        <taxon>Mytiloidea</taxon>
        <taxon>Mytilidae</taxon>
        <taxon>Mytilinae</taxon>
        <taxon>Mytilus</taxon>
    </lineage>
</organism>
<gene>
    <name evidence="4" type="ORF">MCOR_5481</name>
</gene>
<evidence type="ECO:0000313" key="5">
    <source>
        <dbReference type="Proteomes" id="UP000507470"/>
    </source>
</evidence>
<sequence>MHISLTKTTHDWFQARNKCSLIGYEHTNLNITIVKSDPIWTGDSARYLPWVEYLGCYELKPGRQLIENRTNVEPGTQLKECLLHCKQSSFIGLQQSNCVCLLSLDLTSDYLSNPCNKYPAKCQGDQTAFCGVDYSVSISDAFSVYKKVNVTERVDDGNCLTVDIKNNQCYYAARDCSATAFQICLNDSVTSKSFYQQNVLSETWIDSFNLCNTSSMLVRYSLILDEAQFSRRGTYWLSNTRRWIQGAFTNPEFCIAAKVQEDGHLERFPKRCETILPGLCVRREVTPTYVSSENAKRKDLLSSLAPQDATVTSNEASQYPREIPDRESNGNTKTSTDDPAPINKVLLISVIAATSLTFLVAIVIVILCIRMKRLQSNSAQNQILVGGKNVVYAQVERPMNQATEQHTVEDTYDHMDHRCLSQRPPQEESNYDMMSNIATVEENDYSHTNETDRERQCFIDASSEYSHVTIVAKPETRD</sequence>
<keyword evidence="2" id="KW-0472">Membrane</keyword>
<keyword evidence="2" id="KW-1133">Transmembrane helix</keyword>
<feature type="domain" description="WSC" evidence="3">
    <location>
        <begin position="53"/>
        <end position="131"/>
    </location>
</feature>
<keyword evidence="5" id="KW-1185">Reference proteome</keyword>
<keyword evidence="2" id="KW-0812">Transmembrane</keyword>
<dbReference type="Pfam" id="PF01822">
    <property type="entry name" value="WSC"/>
    <property type="match status" value="1"/>
</dbReference>
<dbReference type="AlphaFoldDB" id="A0A6J8AAE2"/>
<evidence type="ECO:0000256" key="1">
    <source>
        <dbReference type="SAM" id="MobiDB-lite"/>
    </source>
</evidence>
<evidence type="ECO:0000313" key="4">
    <source>
        <dbReference type="EMBL" id="CAC5364426.1"/>
    </source>
</evidence>
<dbReference type="EMBL" id="CACVKT020000982">
    <property type="protein sequence ID" value="CAC5364426.1"/>
    <property type="molecule type" value="Genomic_DNA"/>
</dbReference>